<sequence length="289" mass="33726">MDFYPIVNIYFMCTAEMLLRHSWQMHYYKYLCDGSLKKQNSCVPKLQNHFREVFITCSFTCEDQKMTNKKSIERQSQTHFHLAHYADALFRSNEDRLTSNEWQVAMHLRKHKKIDLEALIRRLKSSSKDLINTYVIPQDVWDLRLFKRMPSVISNTSKFIPSCTSYWKEVSMLNEQVVLFLPAALYALCPGCAPFKQCYNAFLLSYSFVGDAEATLDQVKAEDFEHDSLHEVLECSVEVLARIDQDCGVEVSPLQGHQGVRLPWQLRDQLLREMETYILGSLVGKEIEK</sequence>
<dbReference type="EnsemblPlants" id="QL07p004594:mrna">
    <property type="protein sequence ID" value="QL07p004594:mrna"/>
    <property type="gene ID" value="QL07p004594"/>
</dbReference>
<dbReference type="InterPro" id="IPR038980">
    <property type="entry name" value="ATM_plant"/>
</dbReference>
<proteinExistence type="predicted"/>
<dbReference type="Proteomes" id="UP000594261">
    <property type="component" value="Chromosome 7"/>
</dbReference>
<evidence type="ECO:0000313" key="2">
    <source>
        <dbReference type="Proteomes" id="UP000594261"/>
    </source>
</evidence>
<dbReference type="Gramene" id="QL07p004594:mrna">
    <property type="protein sequence ID" value="QL07p004594:mrna"/>
    <property type="gene ID" value="QL07p004594"/>
</dbReference>
<dbReference type="GO" id="GO:0006974">
    <property type="term" value="P:DNA damage response"/>
    <property type="evidence" value="ECO:0007669"/>
    <property type="project" value="InterPro"/>
</dbReference>
<reference evidence="1 2" key="1">
    <citation type="journal article" date="2016" name="G3 (Bethesda)">
        <title>First Draft Assembly and Annotation of the Genome of a California Endemic Oak Quercus lobata Nee (Fagaceae).</title>
        <authorList>
            <person name="Sork V.L."/>
            <person name="Fitz-Gibbon S.T."/>
            <person name="Puiu D."/>
            <person name="Crepeau M."/>
            <person name="Gugger P.F."/>
            <person name="Sherman R."/>
            <person name="Stevens K."/>
            <person name="Langley C.H."/>
            <person name="Pellegrini M."/>
            <person name="Salzberg S.L."/>
        </authorList>
    </citation>
    <scope>NUCLEOTIDE SEQUENCE [LARGE SCALE GENOMIC DNA]</scope>
    <source>
        <strain evidence="1 2">cv. SW786</strain>
    </source>
</reference>
<keyword evidence="2" id="KW-1185">Reference proteome</keyword>
<dbReference type="InParanoid" id="A0A7N2M1Q2"/>
<dbReference type="AlphaFoldDB" id="A0A7N2M1Q2"/>
<protein>
    <submittedName>
        <fullName evidence="1">Uncharacterized protein</fullName>
    </submittedName>
</protein>
<dbReference type="EMBL" id="LRBV02000007">
    <property type="status" value="NOT_ANNOTATED_CDS"/>
    <property type="molecule type" value="Genomic_DNA"/>
</dbReference>
<accession>A0A7N2M1Q2</accession>
<dbReference type="PANTHER" id="PTHR37079:SF4">
    <property type="entry name" value="SERINE_THREONINE-PROTEIN KINASE ATM"/>
    <property type="match status" value="1"/>
</dbReference>
<dbReference type="PANTHER" id="PTHR37079">
    <property type="entry name" value="SERINE/THREONINE-PROTEIN KINASE ATM"/>
    <property type="match status" value="1"/>
</dbReference>
<organism evidence="1 2">
    <name type="scientific">Quercus lobata</name>
    <name type="common">Valley oak</name>
    <dbReference type="NCBI Taxonomy" id="97700"/>
    <lineage>
        <taxon>Eukaryota</taxon>
        <taxon>Viridiplantae</taxon>
        <taxon>Streptophyta</taxon>
        <taxon>Embryophyta</taxon>
        <taxon>Tracheophyta</taxon>
        <taxon>Spermatophyta</taxon>
        <taxon>Magnoliopsida</taxon>
        <taxon>eudicotyledons</taxon>
        <taxon>Gunneridae</taxon>
        <taxon>Pentapetalae</taxon>
        <taxon>rosids</taxon>
        <taxon>fabids</taxon>
        <taxon>Fagales</taxon>
        <taxon>Fagaceae</taxon>
        <taxon>Quercus</taxon>
    </lineage>
</organism>
<evidence type="ECO:0000313" key="1">
    <source>
        <dbReference type="EnsemblPlants" id="QL07p004594:mrna"/>
    </source>
</evidence>
<reference evidence="1" key="2">
    <citation type="submission" date="2021-01" db="UniProtKB">
        <authorList>
            <consortium name="EnsemblPlants"/>
        </authorList>
    </citation>
    <scope>IDENTIFICATION</scope>
</reference>
<name>A0A7N2M1Q2_QUELO</name>
<dbReference type="GO" id="GO:0004674">
    <property type="term" value="F:protein serine/threonine kinase activity"/>
    <property type="evidence" value="ECO:0007669"/>
    <property type="project" value="InterPro"/>
</dbReference>